<evidence type="ECO:0008006" key="12">
    <source>
        <dbReference type="Google" id="ProtNLM"/>
    </source>
</evidence>
<evidence type="ECO:0000256" key="5">
    <source>
        <dbReference type="ARBA" id="ARBA00022989"/>
    </source>
</evidence>
<dbReference type="SUPFAM" id="SSF52540">
    <property type="entry name" value="P-loop containing nucleoside triphosphate hydrolases"/>
    <property type="match status" value="1"/>
</dbReference>
<dbReference type="InterPro" id="IPR027417">
    <property type="entry name" value="P-loop_NTPase"/>
</dbReference>
<dbReference type="InterPro" id="IPR003593">
    <property type="entry name" value="AAA+_ATPase"/>
</dbReference>
<dbReference type="PROSITE" id="PS51257">
    <property type="entry name" value="PROKAR_LIPOPROTEIN"/>
    <property type="match status" value="1"/>
</dbReference>
<dbReference type="GO" id="GO:0045454">
    <property type="term" value="P:cell redox homeostasis"/>
    <property type="evidence" value="ECO:0007669"/>
    <property type="project" value="InterPro"/>
</dbReference>
<dbReference type="PROSITE" id="PS50893">
    <property type="entry name" value="ABC_TRANSPORTER_2"/>
    <property type="match status" value="1"/>
</dbReference>
<keyword evidence="5 7" id="KW-1133">Transmembrane helix</keyword>
<feature type="transmembrane region" description="Helical" evidence="7">
    <location>
        <begin position="39"/>
        <end position="63"/>
    </location>
</feature>
<gene>
    <name evidence="10" type="ORF">HK18_08630</name>
</gene>
<keyword evidence="3" id="KW-0547">Nucleotide-binding</keyword>
<sequence length="549" mass="59970">MKPIKWHLALGMLLSCVAALSNFGLLFVSGWLITSAAVAGLAALAVSQAFNIMLPAAGVRFFAMARILSRYLERIITHDGAFRLTSSLRTAVYALLIPQTPSGLMDKRGGDILGQFVSDTETVSAYYTDAAIPFGRALCCSIVFIGLISCFLPIAGMTLGAALIIAGAIVPIVTYWMSYRLIKQMRFVKSRMQGNLAETLQNLGELLILTIADSSVNNIKQDQLYLDQGKLKLDIIESTARSLITVIMMIVVLLVLFQSISAYRAHLLSAAEIPMLVLGIMAAFDVILPLPAATHAKIKADIAEQQLQASCNHTVADQTEEDLFVSPNAPYDLVMKQVSFSYPQQPSIILDHASLTIKQGEHVAIVGASGMGKSSLINMLFSFYPLQTGSIFLGGVDVKKITCDKLSSFVSVVSQDFHLFSGTIKENLKLINPEVTDKEIKDVLKIVQLDQFVKELLEGIHTFIGNEGVRLSGGQARRLAIAQGLLRKTPWLILDEPTDGLDSQTEQALMQQLMTHYTDQTIVVITHKSEILPLMDRVILLQDGCFHAV</sequence>
<dbReference type="NCBIfam" id="TIGR02868">
    <property type="entry name" value="CydC"/>
    <property type="match status" value="1"/>
</dbReference>
<evidence type="ECO:0000256" key="3">
    <source>
        <dbReference type="ARBA" id="ARBA00022741"/>
    </source>
</evidence>
<dbReference type="EMBL" id="JOPB01000006">
    <property type="protein sequence ID" value="OUI78557.1"/>
    <property type="molecule type" value="Genomic_DNA"/>
</dbReference>
<dbReference type="GO" id="GO:0005886">
    <property type="term" value="C:plasma membrane"/>
    <property type="evidence" value="ECO:0007669"/>
    <property type="project" value="UniProtKB-SubCell"/>
</dbReference>
<dbReference type="InterPro" id="IPR014223">
    <property type="entry name" value="ABC_CydC/D"/>
</dbReference>
<evidence type="ECO:0000259" key="9">
    <source>
        <dbReference type="PROSITE" id="PS50929"/>
    </source>
</evidence>
<evidence type="ECO:0000313" key="10">
    <source>
        <dbReference type="EMBL" id="OUI78557.1"/>
    </source>
</evidence>
<dbReference type="SUPFAM" id="SSF90123">
    <property type="entry name" value="ABC transporter transmembrane region"/>
    <property type="match status" value="1"/>
</dbReference>
<feature type="domain" description="ABC transporter" evidence="8">
    <location>
        <begin position="333"/>
        <end position="549"/>
    </location>
</feature>
<dbReference type="InterPro" id="IPR036640">
    <property type="entry name" value="ABC1_TM_sf"/>
</dbReference>
<dbReference type="GO" id="GO:0016887">
    <property type="term" value="F:ATP hydrolysis activity"/>
    <property type="evidence" value="ECO:0007669"/>
    <property type="project" value="InterPro"/>
</dbReference>
<feature type="transmembrane region" description="Helical" evidence="7">
    <location>
        <begin position="161"/>
        <end position="182"/>
    </location>
</feature>
<proteinExistence type="predicted"/>
<dbReference type="InterPro" id="IPR039421">
    <property type="entry name" value="Type_1_exporter"/>
</dbReference>
<protein>
    <recommendedName>
        <fullName evidence="12">ATP-binding protein</fullName>
    </recommendedName>
</protein>
<dbReference type="Proteomes" id="UP000194946">
    <property type="component" value="Unassembled WGS sequence"/>
</dbReference>
<evidence type="ECO:0000256" key="2">
    <source>
        <dbReference type="ARBA" id="ARBA00022692"/>
    </source>
</evidence>
<evidence type="ECO:0000313" key="11">
    <source>
        <dbReference type="Proteomes" id="UP000194946"/>
    </source>
</evidence>
<comment type="caution">
    <text evidence="10">The sequence shown here is derived from an EMBL/GenBank/DDBJ whole genome shotgun (WGS) entry which is preliminary data.</text>
</comment>
<feature type="transmembrane region" description="Helical" evidence="7">
    <location>
        <begin position="240"/>
        <end position="261"/>
    </location>
</feature>
<evidence type="ECO:0000256" key="1">
    <source>
        <dbReference type="ARBA" id="ARBA00004651"/>
    </source>
</evidence>
<dbReference type="PANTHER" id="PTHR43394:SF1">
    <property type="entry name" value="ATP-BINDING CASSETTE SUB-FAMILY B MEMBER 10, MITOCHONDRIAL"/>
    <property type="match status" value="1"/>
</dbReference>
<name>A0A251ZV66_9PROT</name>
<dbReference type="PANTHER" id="PTHR43394">
    <property type="entry name" value="ATP-DEPENDENT PERMEASE MDL1, MITOCHONDRIAL"/>
    <property type="match status" value="1"/>
</dbReference>
<dbReference type="GO" id="GO:0005524">
    <property type="term" value="F:ATP binding"/>
    <property type="evidence" value="ECO:0007669"/>
    <property type="project" value="UniProtKB-KW"/>
</dbReference>
<dbReference type="GO" id="GO:0034775">
    <property type="term" value="P:glutathione transmembrane transport"/>
    <property type="evidence" value="ECO:0007669"/>
    <property type="project" value="InterPro"/>
</dbReference>
<dbReference type="PROSITE" id="PS50929">
    <property type="entry name" value="ABC_TM1F"/>
    <property type="match status" value="1"/>
</dbReference>
<dbReference type="Gene3D" id="1.20.1560.10">
    <property type="entry name" value="ABC transporter type 1, transmembrane domain"/>
    <property type="match status" value="1"/>
</dbReference>
<comment type="subcellular location">
    <subcellularLocation>
        <location evidence="1">Cell membrane</location>
        <topology evidence="1">Multi-pass membrane protein</topology>
    </subcellularLocation>
</comment>
<feature type="transmembrane region" description="Helical" evidence="7">
    <location>
        <begin position="134"/>
        <end position="155"/>
    </location>
</feature>
<dbReference type="Gene3D" id="3.40.50.300">
    <property type="entry name" value="P-loop containing nucleotide triphosphate hydrolases"/>
    <property type="match status" value="1"/>
</dbReference>
<dbReference type="AlphaFoldDB" id="A0A251ZV66"/>
<dbReference type="Pfam" id="PF00005">
    <property type="entry name" value="ABC_tran"/>
    <property type="match status" value="1"/>
</dbReference>
<feature type="transmembrane region" description="Helical" evidence="7">
    <location>
        <begin position="12"/>
        <end position="33"/>
    </location>
</feature>
<dbReference type="SMART" id="SM00382">
    <property type="entry name" value="AAA"/>
    <property type="match status" value="1"/>
</dbReference>
<keyword evidence="2 7" id="KW-0812">Transmembrane</keyword>
<evidence type="ECO:0000259" key="8">
    <source>
        <dbReference type="PROSITE" id="PS50893"/>
    </source>
</evidence>
<dbReference type="InterPro" id="IPR003439">
    <property type="entry name" value="ABC_transporter-like_ATP-bd"/>
</dbReference>
<organism evidence="10 11">
    <name type="scientific">Commensalibacter intestini</name>
    <dbReference type="NCBI Taxonomy" id="479936"/>
    <lineage>
        <taxon>Bacteria</taxon>
        <taxon>Pseudomonadati</taxon>
        <taxon>Pseudomonadota</taxon>
        <taxon>Alphaproteobacteria</taxon>
        <taxon>Acetobacterales</taxon>
        <taxon>Acetobacteraceae</taxon>
    </lineage>
</organism>
<keyword evidence="6 7" id="KW-0472">Membrane</keyword>
<evidence type="ECO:0000256" key="7">
    <source>
        <dbReference type="SAM" id="Phobius"/>
    </source>
</evidence>
<dbReference type="InterPro" id="IPR011527">
    <property type="entry name" value="ABC1_TM_dom"/>
</dbReference>
<feature type="transmembrane region" description="Helical" evidence="7">
    <location>
        <begin position="273"/>
        <end position="292"/>
    </location>
</feature>
<keyword evidence="4" id="KW-0067">ATP-binding</keyword>
<dbReference type="GO" id="GO:0015421">
    <property type="term" value="F:ABC-type oligopeptide transporter activity"/>
    <property type="evidence" value="ECO:0007669"/>
    <property type="project" value="TreeGrafter"/>
</dbReference>
<accession>A0A251ZV66</accession>
<reference evidence="11" key="1">
    <citation type="submission" date="2014-06" db="EMBL/GenBank/DDBJ databases">
        <authorList>
            <person name="Winans N.J."/>
            <person name="Newell P.D."/>
            <person name="Douglas A.E."/>
        </authorList>
    </citation>
    <scope>NUCLEOTIDE SEQUENCE [LARGE SCALE GENOMIC DNA]</scope>
    <source>
        <strain evidence="11">DmL_052</strain>
    </source>
</reference>
<keyword evidence="11" id="KW-1185">Reference proteome</keyword>
<feature type="domain" description="ABC transmembrane type-1" evidence="9">
    <location>
        <begin position="9"/>
        <end position="299"/>
    </location>
</feature>
<evidence type="ECO:0000256" key="4">
    <source>
        <dbReference type="ARBA" id="ARBA00022840"/>
    </source>
</evidence>
<evidence type="ECO:0000256" key="6">
    <source>
        <dbReference type="ARBA" id="ARBA00023136"/>
    </source>
</evidence>
<dbReference type="PROSITE" id="PS00211">
    <property type="entry name" value="ABC_TRANSPORTER_1"/>
    <property type="match status" value="1"/>
</dbReference>
<dbReference type="InterPro" id="IPR017871">
    <property type="entry name" value="ABC_transporter-like_CS"/>
</dbReference>